<keyword evidence="3" id="KW-0805">Transcription regulation</keyword>
<organism evidence="8">
    <name type="scientific">candidate division WOR-3 bacterium</name>
    <dbReference type="NCBI Taxonomy" id="2052148"/>
    <lineage>
        <taxon>Bacteria</taxon>
        <taxon>Bacteria division WOR-3</taxon>
    </lineage>
</organism>
<dbReference type="PANTHER" id="PTHR44591:SF3">
    <property type="entry name" value="RESPONSE REGULATORY DOMAIN-CONTAINING PROTEIN"/>
    <property type="match status" value="1"/>
</dbReference>
<dbReference type="InterPro" id="IPR001789">
    <property type="entry name" value="Sig_transdc_resp-reg_receiver"/>
</dbReference>
<dbReference type="InterPro" id="IPR050595">
    <property type="entry name" value="Bact_response_regulator"/>
</dbReference>
<comment type="caution">
    <text evidence="8">The sequence shown here is derived from an EMBL/GenBank/DDBJ whole genome shotgun (WGS) entry which is preliminary data.</text>
</comment>
<name>A0A7C6EAS2_UNCW3</name>
<keyword evidence="5" id="KW-0804">Transcription</keyword>
<keyword evidence="2" id="KW-0902">Two-component regulatory system</keyword>
<sequence length="132" mass="15225">MNEANEPIVKKKILLIEDELNVLELVKHRLEENNYIVETAEDGYSALTKVRIFQPDLIILDLMLPKIDGYTVCRLLKCNDQFKHIPIIMFTARTNPDDERRGMECGADAYVPKPFEPKILLDRIQGLLQKTA</sequence>
<dbReference type="PROSITE" id="PS50110">
    <property type="entry name" value="RESPONSE_REGULATORY"/>
    <property type="match status" value="1"/>
</dbReference>
<dbReference type="GO" id="GO:0000160">
    <property type="term" value="P:phosphorelay signal transduction system"/>
    <property type="evidence" value="ECO:0007669"/>
    <property type="project" value="UniProtKB-KW"/>
</dbReference>
<dbReference type="InterPro" id="IPR011006">
    <property type="entry name" value="CheY-like_superfamily"/>
</dbReference>
<feature type="modified residue" description="4-aspartylphosphate" evidence="6">
    <location>
        <position position="61"/>
    </location>
</feature>
<keyword evidence="4" id="KW-0238">DNA-binding</keyword>
<accession>A0A7C6EAS2</accession>
<dbReference type="SMART" id="SM00448">
    <property type="entry name" value="REC"/>
    <property type="match status" value="1"/>
</dbReference>
<protein>
    <submittedName>
        <fullName evidence="8">Response regulator</fullName>
    </submittedName>
</protein>
<feature type="domain" description="Response regulatory" evidence="7">
    <location>
        <begin position="12"/>
        <end position="128"/>
    </location>
</feature>
<dbReference type="SUPFAM" id="SSF52172">
    <property type="entry name" value="CheY-like"/>
    <property type="match status" value="1"/>
</dbReference>
<proteinExistence type="predicted"/>
<dbReference type="EMBL" id="DTLI01000116">
    <property type="protein sequence ID" value="HHS52095.1"/>
    <property type="molecule type" value="Genomic_DNA"/>
</dbReference>
<dbReference type="Gene3D" id="3.40.50.2300">
    <property type="match status" value="1"/>
</dbReference>
<evidence type="ECO:0000256" key="4">
    <source>
        <dbReference type="ARBA" id="ARBA00023125"/>
    </source>
</evidence>
<evidence type="ECO:0000256" key="3">
    <source>
        <dbReference type="ARBA" id="ARBA00023015"/>
    </source>
</evidence>
<dbReference type="Pfam" id="PF00072">
    <property type="entry name" value="Response_reg"/>
    <property type="match status" value="1"/>
</dbReference>
<evidence type="ECO:0000259" key="7">
    <source>
        <dbReference type="PROSITE" id="PS50110"/>
    </source>
</evidence>
<dbReference type="FunFam" id="3.40.50.2300:FF:000001">
    <property type="entry name" value="DNA-binding response regulator PhoB"/>
    <property type="match status" value="1"/>
</dbReference>
<evidence type="ECO:0000256" key="6">
    <source>
        <dbReference type="PROSITE-ProRule" id="PRU00169"/>
    </source>
</evidence>
<reference evidence="8" key="1">
    <citation type="journal article" date="2020" name="mSystems">
        <title>Genome- and Community-Level Interaction Insights into Carbon Utilization and Element Cycling Functions of Hydrothermarchaeota in Hydrothermal Sediment.</title>
        <authorList>
            <person name="Zhou Z."/>
            <person name="Liu Y."/>
            <person name="Xu W."/>
            <person name="Pan J."/>
            <person name="Luo Z.H."/>
            <person name="Li M."/>
        </authorList>
    </citation>
    <scope>NUCLEOTIDE SEQUENCE [LARGE SCALE GENOMIC DNA]</scope>
    <source>
        <strain evidence="8">SpSt-876</strain>
    </source>
</reference>
<dbReference type="PANTHER" id="PTHR44591">
    <property type="entry name" value="STRESS RESPONSE REGULATOR PROTEIN 1"/>
    <property type="match status" value="1"/>
</dbReference>
<gene>
    <name evidence="8" type="ORF">ENW73_04425</name>
</gene>
<evidence type="ECO:0000256" key="2">
    <source>
        <dbReference type="ARBA" id="ARBA00023012"/>
    </source>
</evidence>
<dbReference type="AlphaFoldDB" id="A0A7C6EAS2"/>
<keyword evidence="1 6" id="KW-0597">Phosphoprotein</keyword>
<dbReference type="CDD" id="cd17574">
    <property type="entry name" value="REC_OmpR"/>
    <property type="match status" value="1"/>
</dbReference>
<dbReference type="GO" id="GO:0003677">
    <property type="term" value="F:DNA binding"/>
    <property type="evidence" value="ECO:0007669"/>
    <property type="project" value="UniProtKB-KW"/>
</dbReference>
<evidence type="ECO:0000256" key="5">
    <source>
        <dbReference type="ARBA" id="ARBA00023163"/>
    </source>
</evidence>
<evidence type="ECO:0000313" key="8">
    <source>
        <dbReference type="EMBL" id="HHS52095.1"/>
    </source>
</evidence>
<evidence type="ECO:0000256" key="1">
    <source>
        <dbReference type="ARBA" id="ARBA00022553"/>
    </source>
</evidence>